<dbReference type="PANTHER" id="PTHR24131">
    <property type="entry name" value="APOPTOSIS-STIMULATING OF P53 PROTEIN"/>
    <property type="match status" value="1"/>
</dbReference>
<evidence type="ECO:0000256" key="14">
    <source>
        <dbReference type="SAM" id="MobiDB-lite"/>
    </source>
</evidence>
<dbReference type="PANTHER" id="PTHR24131:SF10">
    <property type="entry name" value="ANKYRIN-REPEAT, SH3-DOMAIN, AND PROLINE-RICH-REGION CONTAINING PROTEIN, ISOFORM B"/>
    <property type="match status" value="1"/>
</dbReference>
<dbReference type="GO" id="GO:0005634">
    <property type="term" value="C:nucleus"/>
    <property type="evidence" value="ECO:0007669"/>
    <property type="project" value="UniProtKB-SubCell"/>
</dbReference>
<evidence type="ECO:0000313" key="16">
    <source>
        <dbReference type="EnsemblMetazoa" id="XP_022669334"/>
    </source>
</evidence>
<dbReference type="EnsemblMetazoa" id="XM_022813599">
    <property type="protein sequence ID" value="XP_022669334"/>
    <property type="gene ID" value="LOC111253733"/>
</dbReference>
<name>A0A7M7L2Z6_VARDE</name>
<evidence type="ECO:0000256" key="11">
    <source>
        <dbReference type="ARBA" id="ARBA00023298"/>
    </source>
</evidence>
<dbReference type="OrthoDB" id="10038642at2759"/>
<comment type="subcellular location">
    <subcellularLocation>
        <location evidence="1">Nucleus</location>
    </subcellularLocation>
    <subcellularLocation>
        <location evidence="2">Target cell membrane</location>
    </subcellularLocation>
</comment>
<dbReference type="Proteomes" id="UP000594260">
    <property type="component" value="Unplaced"/>
</dbReference>
<dbReference type="Pfam" id="PF12796">
    <property type="entry name" value="Ank_2"/>
    <property type="match status" value="1"/>
</dbReference>
<dbReference type="InterPro" id="IPR036028">
    <property type="entry name" value="SH3-like_dom_sf"/>
</dbReference>
<dbReference type="GO" id="GO:0044231">
    <property type="term" value="C:host cell presynaptic membrane"/>
    <property type="evidence" value="ECO:0007669"/>
    <property type="project" value="UniProtKB-KW"/>
</dbReference>
<dbReference type="GO" id="GO:0006915">
    <property type="term" value="P:apoptotic process"/>
    <property type="evidence" value="ECO:0007669"/>
    <property type="project" value="UniProtKB-KW"/>
</dbReference>
<dbReference type="GO" id="GO:0042981">
    <property type="term" value="P:regulation of apoptotic process"/>
    <property type="evidence" value="ECO:0007669"/>
    <property type="project" value="InterPro"/>
</dbReference>
<dbReference type="EnsemblMetazoa" id="XM_022813596">
    <property type="protein sequence ID" value="XP_022669331"/>
    <property type="gene ID" value="LOC111253733"/>
</dbReference>
<dbReference type="PROSITE" id="PS50002">
    <property type="entry name" value="SH3"/>
    <property type="match status" value="1"/>
</dbReference>
<feature type="repeat" description="ANK" evidence="12">
    <location>
        <begin position="273"/>
        <end position="305"/>
    </location>
</feature>
<keyword evidence="9 12" id="KW-0040">ANK repeat</keyword>
<dbReference type="InterPro" id="IPR047163">
    <property type="entry name" value="ASPP1/2"/>
</dbReference>
<evidence type="ECO:0000256" key="1">
    <source>
        <dbReference type="ARBA" id="ARBA00004123"/>
    </source>
</evidence>
<sequence length="518" mass="57954">MVRMNRLNEIVMRQQQKLDIQHELMLTKEKRLEVLRDAGKLHAVEAKVRSLRSRREAVEEQENRNAMLRVELDRLAGLFRQKQTDLNALVQRVEVLAGQLDELERTSNYVQQLRDRLEKKRASNEGLDSGCQPDSQPLKYRNTLPPNSRINRPFTAVVNPQPRSRESESGTSLTNESNTLDTTSATSTAIIGLENLKNSSGTTSVISNDKASKKKTKDKSRRVSFDPLALLLDAALEGELDLVARIVSSTMNPHNDDKASVQPTPIIDRGNDEGITALHNAICASHLPVVLYLIEAGCDVNAQDADGWTPLHCAASCNNARVAKALVEAGACVYAMTHADKETPLDKCERQEPGFDECFELLMSAQNQLDGHVHAMFAYEKENDDELSYKQDDVLTILRRGDGKEREWYWCRAETTNEEGYVARNLLASYPRKPRRSDVDISTIETIASSKDSSELDDFTGSTTIGLSSNDISANNKENILLVVNNNIHSSGHIHHQQQEQHSANSSPNMDMDEDHEE</sequence>
<dbReference type="GeneID" id="111253733"/>
<dbReference type="EnsemblMetazoa" id="XM_022813597">
    <property type="protein sequence ID" value="XP_022669332"/>
    <property type="gene ID" value="LOC111253733"/>
</dbReference>
<evidence type="ECO:0000256" key="13">
    <source>
        <dbReference type="PROSITE-ProRule" id="PRU00192"/>
    </source>
</evidence>
<keyword evidence="8" id="KW-0800">Toxin</keyword>
<accession>A0A7M7L2Z6</accession>
<keyword evidence="10" id="KW-0539">Nucleus</keyword>
<proteinExistence type="predicted"/>
<evidence type="ECO:0000256" key="9">
    <source>
        <dbReference type="ARBA" id="ARBA00023043"/>
    </source>
</evidence>
<evidence type="ECO:0000256" key="6">
    <source>
        <dbReference type="ARBA" id="ARBA00022703"/>
    </source>
</evidence>
<keyword evidence="8" id="KW-0528">Neurotoxin</keyword>
<dbReference type="RefSeq" id="XP_022669332.1">
    <property type="nucleotide sequence ID" value="XM_022813597.1"/>
</dbReference>
<dbReference type="RefSeq" id="XP_022669335.1">
    <property type="nucleotide sequence ID" value="XM_022813600.1"/>
</dbReference>
<dbReference type="KEGG" id="vde:111253733"/>
<dbReference type="InterPro" id="IPR001452">
    <property type="entry name" value="SH3_domain"/>
</dbReference>
<dbReference type="AlphaFoldDB" id="A0A7M7L2Z6"/>
<dbReference type="InterPro" id="IPR002110">
    <property type="entry name" value="Ankyrin_rpt"/>
</dbReference>
<dbReference type="SMART" id="SM00326">
    <property type="entry name" value="SH3"/>
    <property type="match status" value="1"/>
</dbReference>
<dbReference type="SUPFAM" id="SSF48403">
    <property type="entry name" value="Ankyrin repeat"/>
    <property type="match status" value="1"/>
</dbReference>
<dbReference type="GO" id="GO:0006887">
    <property type="term" value="P:exocytosis"/>
    <property type="evidence" value="ECO:0007669"/>
    <property type="project" value="UniProtKB-KW"/>
</dbReference>
<evidence type="ECO:0000256" key="2">
    <source>
        <dbReference type="ARBA" id="ARBA00004175"/>
    </source>
</evidence>
<dbReference type="Pfam" id="PF00018">
    <property type="entry name" value="SH3_1"/>
    <property type="match status" value="1"/>
</dbReference>
<feature type="region of interest" description="Disordered" evidence="14">
    <location>
        <begin position="119"/>
        <end position="181"/>
    </location>
</feature>
<dbReference type="InParanoid" id="A0A7M7L2Z6"/>
<keyword evidence="6" id="KW-0053">Apoptosis</keyword>
<evidence type="ECO:0000259" key="15">
    <source>
        <dbReference type="PROSITE" id="PS50002"/>
    </source>
</evidence>
<organism evidence="16 17">
    <name type="scientific">Varroa destructor</name>
    <name type="common">Honeybee mite</name>
    <dbReference type="NCBI Taxonomy" id="109461"/>
    <lineage>
        <taxon>Eukaryota</taxon>
        <taxon>Metazoa</taxon>
        <taxon>Ecdysozoa</taxon>
        <taxon>Arthropoda</taxon>
        <taxon>Chelicerata</taxon>
        <taxon>Arachnida</taxon>
        <taxon>Acari</taxon>
        <taxon>Parasitiformes</taxon>
        <taxon>Mesostigmata</taxon>
        <taxon>Gamasina</taxon>
        <taxon>Dermanyssoidea</taxon>
        <taxon>Varroidae</taxon>
        <taxon>Varroa</taxon>
    </lineage>
</organism>
<dbReference type="InterPro" id="IPR036770">
    <property type="entry name" value="Ankyrin_rpt-contain_sf"/>
</dbReference>
<dbReference type="EnsemblMetazoa" id="XM_022813600">
    <property type="protein sequence ID" value="XP_022669335"/>
    <property type="gene ID" value="LOC111253733"/>
</dbReference>
<dbReference type="OMA" id="PLICRSE"/>
<dbReference type="GO" id="GO:0002039">
    <property type="term" value="F:p53 binding"/>
    <property type="evidence" value="ECO:0007669"/>
    <property type="project" value="InterPro"/>
</dbReference>
<feature type="compositionally biased region" description="Polar residues" evidence="14">
    <location>
        <begin position="169"/>
        <end position="181"/>
    </location>
</feature>
<keyword evidence="17" id="KW-1185">Reference proteome</keyword>
<keyword evidence="4" id="KW-0268">Exocytosis</keyword>
<evidence type="ECO:0000256" key="8">
    <source>
        <dbReference type="ARBA" id="ARBA00023028"/>
    </source>
</evidence>
<dbReference type="RefSeq" id="XP_022669334.1">
    <property type="nucleotide sequence ID" value="XM_022813599.1"/>
</dbReference>
<evidence type="ECO:0000256" key="3">
    <source>
        <dbReference type="ARBA" id="ARBA00022443"/>
    </source>
</evidence>
<dbReference type="PROSITE" id="PS50297">
    <property type="entry name" value="ANK_REP_REGION"/>
    <property type="match status" value="2"/>
</dbReference>
<feature type="repeat" description="ANK" evidence="12">
    <location>
        <begin position="306"/>
        <end position="338"/>
    </location>
</feature>
<evidence type="ECO:0000256" key="7">
    <source>
        <dbReference type="ARBA" id="ARBA00022737"/>
    </source>
</evidence>
<keyword evidence="8" id="KW-0638">Presynaptic neurotoxin</keyword>
<dbReference type="PROSITE" id="PS50088">
    <property type="entry name" value="ANK_REPEAT"/>
    <property type="match status" value="2"/>
</dbReference>
<evidence type="ECO:0000256" key="12">
    <source>
        <dbReference type="PROSITE-ProRule" id="PRU00023"/>
    </source>
</evidence>
<keyword evidence="11" id="KW-1053">Target membrane</keyword>
<evidence type="ECO:0000256" key="5">
    <source>
        <dbReference type="ARBA" id="ARBA00022537"/>
    </source>
</evidence>
<evidence type="ECO:0000313" key="17">
    <source>
        <dbReference type="Proteomes" id="UP000594260"/>
    </source>
</evidence>
<feature type="region of interest" description="Disordered" evidence="14">
    <location>
        <begin position="492"/>
        <end position="518"/>
    </location>
</feature>
<evidence type="ECO:0000256" key="10">
    <source>
        <dbReference type="ARBA" id="ARBA00023242"/>
    </source>
</evidence>
<dbReference type="FunCoup" id="A0A7M7L2Z6">
    <property type="interactions" value="679"/>
</dbReference>
<keyword evidence="3 13" id="KW-0728">SH3 domain</keyword>
<dbReference type="GO" id="GO:0044218">
    <property type="term" value="C:other organism cell membrane"/>
    <property type="evidence" value="ECO:0007669"/>
    <property type="project" value="UniProtKB-KW"/>
</dbReference>
<dbReference type="CTD" id="37422"/>
<keyword evidence="5" id="KW-1052">Target cell membrane</keyword>
<feature type="domain" description="SH3" evidence="15">
    <location>
        <begin position="368"/>
        <end position="432"/>
    </location>
</feature>
<keyword evidence="11" id="KW-0472">Membrane</keyword>
<dbReference type="RefSeq" id="XP_022669331.1">
    <property type="nucleotide sequence ID" value="XM_022813596.1"/>
</dbReference>
<dbReference type="Gene3D" id="1.25.40.20">
    <property type="entry name" value="Ankyrin repeat-containing domain"/>
    <property type="match status" value="1"/>
</dbReference>
<evidence type="ECO:0000256" key="4">
    <source>
        <dbReference type="ARBA" id="ARBA00022483"/>
    </source>
</evidence>
<keyword evidence="7" id="KW-0677">Repeat</keyword>
<dbReference type="SMART" id="SM00248">
    <property type="entry name" value="ANK"/>
    <property type="match status" value="2"/>
</dbReference>
<protein>
    <recommendedName>
        <fullName evidence="15">SH3 domain-containing protein</fullName>
    </recommendedName>
</protein>
<reference evidence="16" key="1">
    <citation type="submission" date="2021-01" db="UniProtKB">
        <authorList>
            <consortium name="EnsemblMetazoa"/>
        </authorList>
    </citation>
    <scope>IDENTIFICATION</scope>
</reference>
<dbReference type="SUPFAM" id="SSF50044">
    <property type="entry name" value="SH3-domain"/>
    <property type="match status" value="1"/>
</dbReference>